<dbReference type="SUPFAM" id="SSF56672">
    <property type="entry name" value="DNA/RNA polymerases"/>
    <property type="match status" value="1"/>
</dbReference>
<dbReference type="Gene3D" id="3.30.70.2630">
    <property type="match status" value="1"/>
</dbReference>
<reference evidence="2" key="1">
    <citation type="journal article" date="2018" name="PLoS Negl. Trop. Dis.">
        <title>Sialome diversity of ticks revealed by RNAseq of single tick salivary glands.</title>
        <authorList>
            <person name="Perner J."/>
            <person name="Kropackova S."/>
            <person name="Kopacek P."/>
            <person name="Ribeiro J.M."/>
        </authorList>
    </citation>
    <scope>NUCLEOTIDE SEQUENCE</scope>
    <source>
        <strain evidence="2">Siblings of single egg batch collected in Ceske Budejovice</strain>
        <tissue evidence="2">Salivary glands</tissue>
    </source>
</reference>
<dbReference type="InterPro" id="IPR043502">
    <property type="entry name" value="DNA/RNA_pol_sf"/>
</dbReference>
<dbReference type="PANTHER" id="PTHR21301:SF10">
    <property type="entry name" value="REVERSE TRANSCRIPTASE DOMAIN-CONTAINING PROTEIN"/>
    <property type="match status" value="1"/>
</dbReference>
<dbReference type="GO" id="GO:0071897">
    <property type="term" value="P:DNA biosynthetic process"/>
    <property type="evidence" value="ECO:0007669"/>
    <property type="project" value="UniProtKB-ARBA"/>
</dbReference>
<sequence>LRVPRAAEKKATAPDSLLVLGDTSIPAQVSSALKKGPKFSTEPKIPAHELLALNRRMSNKAEQEDRERCLLDGADCLLRTMTRSSHRCKESTDSVVAFFREKDLRLLQADKEGGFVVMPSEMFKDCAEKAIMKNFALVNVKPLKVKCNAVSLCNSLELQKLSKVVNDSKDVTLKAFFNVKTHKDGFPFRSIVSERGTWQQQVSKYLLKHLNVLTLDDPFATRNSLEVIEELRINSSVGYAFSIDVEDLFYSVPHQEMYRSVIGCIEASGVVAFQNASGIPLDSFMALLEFYLGSTFVSFDDKLFIQHKGICIGSCVAPVLCNIFLSAVDRELNRVLDADNVLKVFRYVDDFLVLLKTNTSVTHFDTVQSILSVFEQHGKGLLFTHELPDNNHLQFLDINITINERRVCWMYRPRARKELLPFDSAHSKTVKRAIATSCLESALLKSCDHQADASFKYQISRLELAGFPCSVLVSVAETALQKMKGLKRKVPTRQRTKRPEVIPYIHKVAHNLKKVASKYDVPVVFSAPNKLAGLCSRISDEKAKAPCDKKHVTPYVDCTVGVVYEIPLSRGKVHIGQTGRRTNDRAREHALSVKNKYGSHLPIHCNTCGCVPRFQQIKILGRSRETVARELLEAFFIKKSGTACVSDTSIVLHSNEFQFLSGRAQDWSAFVWCCFACRVYMYVPAFPEWGLVEG</sequence>
<proteinExistence type="predicted"/>
<dbReference type="Pfam" id="PF00078">
    <property type="entry name" value="RVT_1"/>
    <property type="match status" value="1"/>
</dbReference>
<dbReference type="Gene3D" id="3.10.10.20">
    <property type="match status" value="1"/>
</dbReference>
<evidence type="ECO:0000259" key="1">
    <source>
        <dbReference type="PROSITE" id="PS50878"/>
    </source>
</evidence>
<feature type="non-terminal residue" evidence="2">
    <location>
        <position position="1"/>
    </location>
</feature>
<dbReference type="InterPro" id="IPR000477">
    <property type="entry name" value="RT_dom"/>
</dbReference>
<feature type="domain" description="Reverse transcriptase" evidence="1">
    <location>
        <begin position="124"/>
        <end position="400"/>
    </location>
</feature>
<protein>
    <submittedName>
        <fullName evidence="2">Putative tick transposon</fullName>
    </submittedName>
</protein>
<dbReference type="PROSITE" id="PS50878">
    <property type="entry name" value="RT_POL"/>
    <property type="match status" value="1"/>
</dbReference>
<organism evidence="2">
    <name type="scientific">Ixodes ricinus</name>
    <name type="common">Common tick</name>
    <name type="synonym">Acarus ricinus</name>
    <dbReference type="NCBI Taxonomy" id="34613"/>
    <lineage>
        <taxon>Eukaryota</taxon>
        <taxon>Metazoa</taxon>
        <taxon>Ecdysozoa</taxon>
        <taxon>Arthropoda</taxon>
        <taxon>Chelicerata</taxon>
        <taxon>Arachnida</taxon>
        <taxon>Acari</taxon>
        <taxon>Parasitiformes</taxon>
        <taxon>Ixodida</taxon>
        <taxon>Ixodoidea</taxon>
        <taxon>Ixodidae</taxon>
        <taxon>Ixodinae</taxon>
        <taxon>Ixodes</taxon>
    </lineage>
</organism>
<dbReference type="PANTHER" id="PTHR21301">
    <property type="entry name" value="REVERSE TRANSCRIPTASE"/>
    <property type="match status" value="1"/>
</dbReference>
<accession>A0A147BLI5</accession>
<dbReference type="Gene3D" id="1.10.10.2210">
    <property type="match status" value="1"/>
</dbReference>
<name>A0A147BLI5_IXORI</name>
<evidence type="ECO:0000313" key="2">
    <source>
        <dbReference type="EMBL" id="JAR91165.1"/>
    </source>
</evidence>
<dbReference type="AlphaFoldDB" id="A0A147BLI5"/>
<dbReference type="EMBL" id="GEGO01004239">
    <property type="protein sequence ID" value="JAR91165.1"/>
    <property type="molecule type" value="Transcribed_RNA"/>
</dbReference>